<evidence type="ECO:0000256" key="1">
    <source>
        <dbReference type="SAM" id="Coils"/>
    </source>
</evidence>
<dbReference type="GO" id="GO:0005975">
    <property type="term" value="P:carbohydrate metabolic process"/>
    <property type="evidence" value="ECO:0007669"/>
    <property type="project" value="InterPro"/>
</dbReference>
<name>A0A0A5GCB5_9BACI</name>
<keyword evidence="1" id="KW-0175">Coiled coil</keyword>
<dbReference type="InterPro" id="IPR008928">
    <property type="entry name" value="6-hairpin_glycosidase_sf"/>
</dbReference>
<gene>
    <name evidence="3" type="ORF">N781_09535</name>
</gene>
<dbReference type="PIRSF" id="PIRSF006402">
    <property type="entry name" value="UCP006402_thioredoxin"/>
    <property type="match status" value="1"/>
</dbReference>
<dbReference type="InterPro" id="IPR012341">
    <property type="entry name" value="6hp_glycosidase-like_sf"/>
</dbReference>
<dbReference type="InterPro" id="IPR036249">
    <property type="entry name" value="Thioredoxin-like_sf"/>
</dbReference>
<dbReference type="PANTHER" id="PTHR42899">
    <property type="entry name" value="SPERMATOGENESIS-ASSOCIATED PROTEIN 20"/>
    <property type="match status" value="1"/>
</dbReference>
<reference evidence="3 4" key="1">
    <citation type="submission" date="2013-08" db="EMBL/GenBank/DDBJ databases">
        <authorList>
            <person name="Huang J."/>
            <person name="Wang G."/>
        </authorList>
    </citation>
    <scope>NUCLEOTIDE SEQUENCE [LARGE SCALE GENOMIC DNA]</scope>
    <source>
        <strain evidence="3 4">JSM 076056</strain>
    </source>
</reference>
<evidence type="ECO:0000313" key="4">
    <source>
        <dbReference type="Proteomes" id="UP000030528"/>
    </source>
</evidence>
<dbReference type="InterPro" id="IPR024705">
    <property type="entry name" value="Ssp411"/>
</dbReference>
<dbReference type="SUPFAM" id="SSF48208">
    <property type="entry name" value="Six-hairpin glycosidases"/>
    <property type="match status" value="1"/>
</dbReference>
<dbReference type="Gene3D" id="3.40.30.10">
    <property type="entry name" value="Glutaredoxin"/>
    <property type="match status" value="1"/>
</dbReference>
<organism evidence="3 4">
    <name type="scientific">Pontibacillus halophilus JSM 076056 = DSM 19796</name>
    <dbReference type="NCBI Taxonomy" id="1385510"/>
    <lineage>
        <taxon>Bacteria</taxon>
        <taxon>Bacillati</taxon>
        <taxon>Bacillota</taxon>
        <taxon>Bacilli</taxon>
        <taxon>Bacillales</taxon>
        <taxon>Bacillaceae</taxon>
        <taxon>Pontibacillus</taxon>
    </lineage>
</organism>
<accession>A0A0A5GCB5</accession>
<dbReference type="Gene3D" id="1.50.10.10">
    <property type="match status" value="1"/>
</dbReference>
<evidence type="ECO:0000313" key="3">
    <source>
        <dbReference type="EMBL" id="KGX88750.1"/>
    </source>
</evidence>
<feature type="coiled-coil region" evidence="1">
    <location>
        <begin position="379"/>
        <end position="406"/>
    </location>
</feature>
<dbReference type="Pfam" id="PF03190">
    <property type="entry name" value="Thioredox_DsbH"/>
    <property type="match status" value="1"/>
</dbReference>
<keyword evidence="4" id="KW-1185">Reference proteome</keyword>
<dbReference type="Proteomes" id="UP000030528">
    <property type="component" value="Unassembled WGS sequence"/>
</dbReference>
<dbReference type="PANTHER" id="PTHR42899:SF1">
    <property type="entry name" value="SPERMATOGENESIS-ASSOCIATED PROTEIN 20"/>
    <property type="match status" value="1"/>
</dbReference>
<dbReference type="AlphaFoldDB" id="A0A0A5GCB5"/>
<feature type="domain" description="Spermatogenesis-associated protein 20-like TRX" evidence="2">
    <location>
        <begin position="6"/>
        <end position="166"/>
    </location>
</feature>
<dbReference type="SUPFAM" id="SSF52833">
    <property type="entry name" value="Thioredoxin-like"/>
    <property type="match status" value="1"/>
</dbReference>
<comment type="caution">
    <text evidence="3">The sequence shown here is derived from an EMBL/GenBank/DDBJ whole genome shotgun (WGS) entry which is preliminary data.</text>
</comment>
<dbReference type="OrthoDB" id="9762614at2"/>
<dbReference type="RefSeq" id="WP_026801800.1">
    <property type="nucleotide sequence ID" value="NZ_AULI01000025.1"/>
</dbReference>
<dbReference type="eggNOG" id="COG1331">
    <property type="taxonomic scope" value="Bacteria"/>
</dbReference>
<dbReference type="STRING" id="1385510.GCA_000425205_03632"/>
<sequence>MSNSKQNRLINEKSPYLQQHAHNPVDWYPWGEEAFQKAREENKPIFLSIGYSTCHWCHVMERETFEDEGIATLLNEWFVSIKVDREERPDIDSIYMTVCHMMNGMGGWPLNLFLTPNRVPFYSGTYFPKESRHNLPGFRDVILQLSQQFHANPEKIERVESNVQTAVSQAFSVQQTGDIEEGIYHHSYHNLMKMFDGQHGGFGAAPKFPSPHNLLFLFRYHAEEPSSHARVMATRTLDAMADGGLYDHIGYGFSRYSVDEKFLVPHFEKMLYDNAMLAMAYTEGFQVTGKHRYKRVAEEILTYVVRDMRHPEGGFYSAEDADSEGVEGKFYVWTPAEVMHVVGEELGELFCQAYNITKEGNFEGKSIPNTINVDLSSLAKRNELTVEEVMEDLEQARALLFQARKERIAPFKDDKILTSWNGLMIAALAKAGRVYDRSDFIQHAEEAVSFIEENLYENGRLMLRYRDGEVKHKGVLEDYAYMLWGYMELYEATLETCYLRKARELSLTMYDLFWDNEQSGFFLYGVDSEELLARPKEAADGALPSGNSVASLQLWRLAKIIGDYELEERVSLLLNAFVEDLHQYPAGHAYLMQTVLSTQQTMKEVVVLVGENKQETEAFLRDLKRTWLPNVTYLVIQEDEQPEHIAPFTKDYKKIDGKTTVYVCQNYSCQQPTTDLRDIGTGYLSQ</sequence>
<protein>
    <recommendedName>
        <fullName evidence="2">Spermatogenesis-associated protein 20-like TRX domain-containing protein</fullName>
    </recommendedName>
</protein>
<dbReference type="EMBL" id="AVPE01000025">
    <property type="protein sequence ID" value="KGX88750.1"/>
    <property type="molecule type" value="Genomic_DNA"/>
</dbReference>
<dbReference type="CDD" id="cd02955">
    <property type="entry name" value="SSP411"/>
    <property type="match status" value="1"/>
</dbReference>
<proteinExistence type="predicted"/>
<evidence type="ECO:0000259" key="2">
    <source>
        <dbReference type="Pfam" id="PF03190"/>
    </source>
</evidence>
<dbReference type="InterPro" id="IPR004879">
    <property type="entry name" value="Ssp411-like_TRX"/>
</dbReference>